<reference evidence="2" key="1">
    <citation type="submission" date="2021-01" db="EMBL/GenBank/DDBJ databases">
        <title>Caligus Genome Assembly.</title>
        <authorList>
            <person name="Gallardo-Escarate C."/>
        </authorList>
    </citation>
    <scope>NUCLEOTIDE SEQUENCE [LARGE SCALE GENOMIC DNA]</scope>
</reference>
<accession>A0A7T8GZB6</accession>
<dbReference type="OrthoDB" id="9981685at2759"/>
<dbReference type="AlphaFoldDB" id="A0A7T8GZB6"/>
<proteinExistence type="predicted"/>
<evidence type="ECO:0000313" key="1">
    <source>
        <dbReference type="EMBL" id="QQP40578.1"/>
    </source>
</evidence>
<protein>
    <submittedName>
        <fullName evidence="1">DD37D maT transposase</fullName>
    </submittedName>
</protein>
<dbReference type="Gene3D" id="3.30.420.10">
    <property type="entry name" value="Ribonuclease H-like superfamily/Ribonuclease H"/>
    <property type="match status" value="1"/>
</dbReference>
<dbReference type="PANTHER" id="PTHR46068:SF1">
    <property type="entry name" value="TRANSPOSASE IS30-LIKE HTH DOMAIN-CONTAINING PROTEIN"/>
    <property type="match status" value="1"/>
</dbReference>
<dbReference type="EMBL" id="CP045898">
    <property type="protein sequence ID" value="QQP40578.1"/>
    <property type="molecule type" value="Genomic_DNA"/>
</dbReference>
<sequence>MKQMPKEEYMSTTSIWRLIRKDLRMLAYKKKPPQILSQAIMNKLLIRGRKIIQQLSKDRSPSVLWTDEKIVTVQATHNSQNDQILTWKKEDISVELRTAFRRQKPPSVMVWAGVTSDGKRAPLIFVEEGLKVDQAVYFTFLPRR</sequence>
<gene>
    <name evidence="1" type="ORF">FKW44_014671</name>
</gene>
<organism evidence="1 2">
    <name type="scientific">Caligus rogercresseyi</name>
    <name type="common">Sea louse</name>
    <dbReference type="NCBI Taxonomy" id="217165"/>
    <lineage>
        <taxon>Eukaryota</taxon>
        <taxon>Metazoa</taxon>
        <taxon>Ecdysozoa</taxon>
        <taxon>Arthropoda</taxon>
        <taxon>Crustacea</taxon>
        <taxon>Multicrustacea</taxon>
        <taxon>Hexanauplia</taxon>
        <taxon>Copepoda</taxon>
        <taxon>Siphonostomatoida</taxon>
        <taxon>Caligidae</taxon>
        <taxon>Caligus</taxon>
    </lineage>
</organism>
<dbReference type="GO" id="GO:0003676">
    <property type="term" value="F:nucleic acid binding"/>
    <property type="evidence" value="ECO:0007669"/>
    <property type="project" value="InterPro"/>
</dbReference>
<name>A0A7T8GZB6_CALRO</name>
<dbReference type="Proteomes" id="UP000595437">
    <property type="component" value="Chromosome 9"/>
</dbReference>
<dbReference type="PANTHER" id="PTHR46068">
    <property type="entry name" value="PROTEIN CBG27172"/>
    <property type="match status" value="1"/>
</dbReference>
<dbReference type="InterPro" id="IPR036397">
    <property type="entry name" value="RNaseH_sf"/>
</dbReference>
<keyword evidence="2" id="KW-1185">Reference proteome</keyword>
<evidence type="ECO:0000313" key="2">
    <source>
        <dbReference type="Proteomes" id="UP000595437"/>
    </source>
</evidence>